<proteinExistence type="predicted"/>
<reference evidence="4 6" key="2">
    <citation type="journal article" date="2020" name="Int. J. Syst. Evol. Microbiol.">
        <title>Vagococcus xieshaowenii sp. nov., isolated from snow finch (Montifringilla taczanowskii) cloacal content.</title>
        <authorList>
            <person name="Ge Y."/>
            <person name="Yang J."/>
            <person name="Lai X.H."/>
            <person name="Zhang G."/>
            <person name="Jin D."/>
            <person name="Lu S."/>
            <person name="Wang B."/>
            <person name="Huang Y."/>
            <person name="Huang Y."/>
            <person name="Ren Z."/>
            <person name="Zhang X."/>
            <person name="Xu J."/>
        </authorList>
    </citation>
    <scope>NUCLEOTIDE SEQUENCE [LARGE SCALE GENOMIC DNA]</scope>
    <source>
        <strain evidence="6">personal::cf-49</strain>
        <strain evidence="4">Personal::cf-49</strain>
    </source>
</reference>
<dbReference type="AlphaFoldDB" id="A0AAJ5EDL8"/>
<evidence type="ECO:0000313" key="5">
    <source>
        <dbReference type="EMBL" id="TFZ39618.1"/>
    </source>
</evidence>
<dbReference type="EMBL" id="SRHU01000032">
    <property type="protein sequence ID" value="TFZ39618.1"/>
    <property type="molecule type" value="Genomic_DNA"/>
</dbReference>
<dbReference type="Proteomes" id="UP000297725">
    <property type="component" value="Unassembled WGS sequence"/>
</dbReference>
<evidence type="ECO:0000313" key="6">
    <source>
        <dbReference type="Proteomes" id="UP000296883"/>
    </source>
</evidence>
<dbReference type="InterPro" id="IPR027994">
    <property type="entry name" value="WxL_dom"/>
</dbReference>
<dbReference type="Proteomes" id="UP000296883">
    <property type="component" value="Chromosome"/>
</dbReference>
<evidence type="ECO:0000313" key="7">
    <source>
        <dbReference type="Proteomes" id="UP000297725"/>
    </source>
</evidence>
<organism evidence="5 7">
    <name type="scientific">Vagococcus xieshaowenii</name>
    <dbReference type="NCBI Taxonomy" id="2562451"/>
    <lineage>
        <taxon>Bacteria</taxon>
        <taxon>Bacillati</taxon>
        <taxon>Bacillota</taxon>
        <taxon>Bacilli</taxon>
        <taxon>Lactobacillales</taxon>
        <taxon>Enterococcaceae</taxon>
        <taxon>Vagococcus</taxon>
    </lineage>
</organism>
<dbReference type="EMBL" id="CP038865">
    <property type="protein sequence ID" value="QCA29455.1"/>
    <property type="molecule type" value="Genomic_DNA"/>
</dbReference>
<name>A0AAJ5EDL8_9ENTE</name>
<feature type="chain" id="PRO_5042492463" evidence="2">
    <location>
        <begin position="25"/>
        <end position="292"/>
    </location>
</feature>
<dbReference type="RefSeq" id="WP_135255063.1">
    <property type="nucleotide sequence ID" value="NZ_CP038865.1"/>
</dbReference>
<keyword evidence="6" id="KW-1185">Reference proteome</keyword>
<accession>A0AAJ5EDL8</accession>
<sequence>MRKQVLAFILLSTMVLSNTSAVFAAEFEPEDATSEAAIHYKEKDGATDPLDPDGGGVIDPVDPENPDTGNPGTGLEGPLTIDFVSKLYFGSQAISSNDETYHPAAQPSKVYTYNEETEENDLTDYRFVNNYVQVTDGRGVADAGWTLSVTQEEQFSSSAGELEGAALTFNHLKMTNTGNEEAAAPQIKMTNEEGHAIEKHELDPGTKMTLVEATEGQGIGTWFLNLGQELVEDDGSYGDFPELKVGDKEIPYQISKDIQLDVPGSAIKMKDTTYKTDLTWTLEAIPSASEGA</sequence>
<evidence type="ECO:0000256" key="1">
    <source>
        <dbReference type="SAM" id="MobiDB-lite"/>
    </source>
</evidence>
<evidence type="ECO:0000256" key="2">
    <source>
        <dbReference type="SAM" id="SignalP"/>
    </source>
</evidence>
<gene>
    <name evidence="5" type="ORF">E4031_08695</name>
    <name evidence="4" type="ORF">E4Z98_09045</name>
</gene>
<feature type="region of interest" description="Disordered" evidence="1">
    <location>
        <begin position="43"/>
        <end position="74"/>
    </location>
</feature>
<keyword evidence="2" id="KW-0732">Signal</keyword>
<reference evidence="5 7" key="1">
    <citation type="submission" date="2019-03" db="EMBL/GenBank/DDBJ databases">
        <title>Vagococcus sp. was isolated fron gut of Carduelis flavirostris.</title>
        <authorList>
            <person name="Ge Y."/>
        </authorList>
    </citation>
    <scope>NUCLEOTIDE SEQUENCE [LARGE SCALE GENOMIC DNA]</scope>
    <source>
        <strain evidence="5 7">CF-210</strain>
    </source>
</reference>
<feature type="signal peptide" evidence="2">
    <location>
        <begin position="1"/>
        <end position="24"/>
    </location>
</feature>
<evidence type="ECO:0000313" key="4">
    <source>
        <dbReference type="EMBL" id="QCA29455.1"/>
    </source>
</evidence>
<protein>
    <submittedName>
        <fullName evidence="5">WxL domain-containing protein</fullName>
    </submittedName>
</protein>
<dbReference type="Pfam" id="PF13731">
    <property type="entry name" value="WxL"/>
    <property type="match status" value="1"/>
</dbReference>
<feature type="domain" description="WxL" evidence="3">
    <location>
        <begin position="30"/>
        <end position="286"/>
    </location>
</feature>
<evidence type="ECO:0000259" key="3">
    <source>
        <dbReference type="Pfam" id="PF13731"/>
    </source>
</evidence>